<dbReference type="InterPro" id="IPR027417">
    <property type="entry name" value="P-loop_NTPase"/>
</dbReference>
<evidence type="ECO:0000256" key="1">
    <source>
        <dbReference type="ARBA" id="ARBA00004496"/>
    </source>
</evidence>
<dbReference type="FunFam" id="3.40.50.300:FF:000546">
    <property type="entry name" value="Transcription-repair-coupling factor"/>
    <property type="match status" value="1"/>
</dbReference>
<evidence type="ECO:0000256" key="6">
    <source>
        <dbReference type="ARBA" id="ARBA00022806"/>
    </source>
</evidence>
<dbReference type="SUPFAM" id="SSF52540">
    <property type="entry name" value="P-loop containing nucleoside triphosphate hydrolases"/>
    <property type="match status" value="4"/>
</dbReference>
<keyword evidence="3" id="KW-0547">Nucleotide-binding</keyword>
<evidence type="ECO:0000256" key="7">
    <source>
        <dbReference type="ARBA" id="ARBA00022840"/>
    </source>
</evidence>
<dbReference type="Pfam" id="PF00270">
    <property type="entry name" value="DEAD"/>
    <property type="match status" value="1"/>
</dbReference>
<dbReference type="PANTHER" id="PTHR47964">
    <property type="entry name" value="ATP-DEPENDENT DNA HELICASE HOMOLOG RECG, CHLOROPLASTIC"/>
    <property type="match status" value="1"/>
</dbReference>
<dbReference type="Pfam" id="PF02559">
    <property type="entry name" value="CarD_TRCF_RID"/>
    <property type="match status" value="1"/>
</dbReference>
<keyword evidence="6" id="KW-0347">Helicase</keyword>
<dbReference type="InterPro" id="IPR003711">
    <property type="entry name" value="CarD-like/TRCF_RID"/>
</dbReference>
<dbReference type="InterPro" id="IPR004576">
    <property type="entry name" value="Mfd"/>
</dbReference>
<dbReference type="GO" id="GO:0003678">
    <property type="term" value="F:DNA helicase activity"/>
    <property type="evidence" value="ECO:0007669"/>
    <property type="project" value="TreeGrafter"/>
</dbReference>
<dbReference type="HAMAP" id="MF_00969">
    <property type="entry name" value="TRCF"/>
    <property type="match status" value="1"/>
</dbReference>
<keyword evidence="5" id="KW-0378">Hydrolase</keyword>
<dbReference type="InterPro" id="IPR001650">
    <property type="entry name" value="Helicase_C-like"/>
</dbReference>
<dbReference type="InterPro" id="IPR036101">
    <property type="entry name" value="CarD-like/TRCF_RID_sf"/>
</dbReference>
<proteinExistence type="inferred from homology"/>
<evidence type="ECO:0000259" key="11">
    <source>
        <dbReference type="PROSITE" id="PS51194"/>
    </source>
</evidence>
<evidence type="ECO:0000256" key="4">
    <source>
        <dbReference type="ARBA" id="ARBA00022763"/>
    </source>
</evidence>
<evidence type="ECO:0000313" key="12">
    <source>
        <dbReference type="EMBL" id="CAB4647091.1"/>
    </source>
</evidence>
<dbReference type="InterPro" id="IPR047112">
    <property type="entry name" value="RecG/Mfd"/>
</dbReference>
<feature type="domain" description="Helicase ATP-binding" evidence="10">
    <location>
        <begin position="610"/>
        <end position="771"/>
    </location>
</feature>
<evidence type="ECO:0000256" key="8">
    <source>
        <dbReference type="ARBA" id="ARBA00023125"/>
    </source>
</evidence>
<dbReference type="Pfam" id="PF00271">
    <property type="entry name" value="Helicase_C"/>
    <property type="match status" value="1"/>
</dbReference>
<dbReference type="InterPro" id="IPR005118">
    <property type="entry name" value="TRCF_C"/>
</dbReference>
<evidence type="ECO:0000256" key="5">
    <source>
        <dbReference type="ARBA" id="ARBA00022801"/>
    </source>
</evidence>
<dbReference type="Pfam" id="PF17757">
    <property type="entry name" value="UvrB_inter"/>
    <property type="match status" value="1"/>
</dbReference>
<dbReference type="Gene3D" id="3.40.50.11180">
    <property type="match status" value="1"/>
</dbReference>
<name>A0A6J6KB69_9ZZZZ</name>
<dbReference type="SMART" id="SM01058">
    <property type="entry name" value="CarD_TRCF"/>
    <property type="match status" value="1"/>
</dbReference>
<keyword evidence="2" id="KW-0963">Cytoplasm</keyword>
<dbReference type="Gene3D" id="3.30.2060.10">
    <property type="entry name" value="Penicillin-binding protein 1b domain"/>
    <property type="match status" value="1"/>
</dbReference>
<dbReference type="SMART" id="SM00487">
    <property type="entry name" value="DEXDc"/>
    <property type="match status" value="1"/>
</dbReference>
<dbReference type="AlphaFoldDB" id="A0A6J6KB69"/>
<dbReference type="InterPro" id="IPR011545">
    <property type="entry name" value="DEAD/DEAH_box_helicase_dom"/>
</dbReference>
<accession>A0A6J6KB69</accession>
<dbReference type="SMART" id="SM00982">
    <property type="entry name" value="TRCF"/>
    <property type="match status" value="1"/>
</dbReference>
<dbReference type="InterPro" id="IPR014001">
    <property type="entry name" value="Helicase_ATP-bd"/>
</dbReference>
<dbReference type="GO" id="GO:0006281">
    <property type="term" value="P:DNA repair"/>
    <property type="evidence" value="ECO:0007669"/>
    <property type="project" value="UniProtKB-KW"/>
</dbReference>
<evidence type="ECO:0000259" key="10">
    <source>
        <dbReference type="PROSITE" id="PS51192"/>
    </source>
</evidence>
<dbReference type="Gene3D" id="2.40.10.170">
    <property type="match status" value="1"/>
</dbReference>
<evidence type="ECO:0000256" key="9">
    <source>
        <dbReference type="ARBA" id="ARBA00023204"/>
    </source>
</evidence>
<dbReference type="NCBIfam" id="TIGR00580">
    <property type="entry name" value="mfd"/>
    <property type="match status" value="1"/>
</dbReference>
<dbReference type="GO" id="GO:0016787">
    <property type="term" value="F:hydrolase activity"/>
    <property type="evidence" value="ECO:0007669"/>
    <property type="project" value="UniProtKB-KW"/>
</dbReference>
<dbReference type="Gene3D" id="3.40.50.300">
    <property type="entry name" value="P-loop containing nucleotide triphosphate hydrolases"/>
    <property type="match status" value="2"/>
</dbReference>
<keyword evidence="7" id="KW-0067">ATP-binding</keyword>
<dbReference type="GO" id="GO:0005737">
    <property type="term" value="C:cytoplasm"/>
    <property type="evidence" value="ECO:0007669"/>
    <property type="project" value="UniProtKB-SubCell"/>
</dbReference>
<dbReference type="SMART" id="SM00490">
    <property type="entry name" value="HELICc"/>
    <property type="match status" value="1"/>
</dbReference>
<dbReference type="GO" id="GO:0005524">
    <property type="term" value="F:ATP binding"/>
    <property type="evidence" value="ECO:0007669"/>
    <property type="project" value="UniProtKB-KW"/>
</dbReference>
<dbReference type="Pfam" id="PF03461">
    <property type="entry name" value="TRCF"/>
    <property type="match status" value="1"/>
</dbReference>
<evidence type="ECO:0000256" key="2">
    <source>
        <dbReference type="ARBA" id="ARBA00022490"/>
    </source>
</evidence>
<dbReference type="PANTHER" id="PTHR47964:SF1">
    <property type="entry name" value="ATP-DEPENDENT DNA HELICASE HOMOLOG RECG, CHLOROPLASTIC"/>
    <property type="match status" value="1"/>
</dbReference>
<dbReference type="CDD" id="cd17991">
    <property type="entry name" value="DEXHc_TRCF"/>
    <property type="match status" value="1"/>
</dbReference>
<organism evidence="12">
    <name type="scientific">freshwater metagenome</name>
    <dbReference type="NCBI Taxonomy" id="449393"/>
    <lineage>
        <taxon>unclassified sequences</taxon>
        <taxon>metagenomes</taxon>
        <taxon>ecological metagenomes</taxon>
    </lineage>
</organism>
<reference evidence="12" key="1">
    <citation type="submission" date="2020-05" db="EMBL/GenBank/DDBJ databases">
        <authorList>
            <person name="Chiriac C."/>
            <person name="Salcher M."/>
            <person name="Ghai R."/>
            <person name="Kavagutti S V."/>
        </authorList>
    </citation>
    <scope>NUCLEOTIDE SEQUENCE</scope>
</reference>
<keyword evidence="8" id="KW-0238">DNA-binding</keyword>
<protein>
    <submittedName>
        <fullName evidence="12">Unannotated protein</fullName>
    </submittedName>
</protein>
<dbReference type="InterPro" id="IPR041471">
    <property type="entry name" value="UvrB_inter"/>
</dbReference>
<comment type="subcellular location">
    <subcellularLocation>
        <location evidence="1">Cytoplasm</location>
    </subcellularLocation>
</comment>
<keyword evidence="9" id="KW-0234">DNA repair</keyword>
<dbReference type="SUPFAM" id="SSF141259">
    <property type="entry name" value="CarD-like"/>
    <property type="match status" value="1"/>
</dbReference>
<keyword evidence="4" id="KW-0227">DNA damage</keyword>
<dbReference type="PROSITE" id="PS51192">
    <property type="entry name" value="HELICASE_ATP_BIND_1"/>
    <property type="match status" value="1"/>
</dbReference>
<dbReference type="SUPFAM" id="SSF143517">
    <property type="entry name" value="TRCF domain-like"/>
    <property type="match status" value="1"/>
</dbReference>
<dbReference type="GO" id="GO:0003684">
    <property type="term" value="F:damaged DNA binding"/>
    <property type="evidence" value="ECO:0007669"/>
    <property type="project" value="InterPro"/>
</dbReference>
<sequence length="1136" mass="125375">MPTPPLHALPALLFEDPAVMAAAAAAELVSVPDAARPLFIAALNRLTGRRPLLVAAPTAAEAERIAGDLIPLLGAEAVELFPAWETLPFERVSPNLETMGRRLRVMWRLRTDDETLSVIVAPVRALVQRLGPHVEDVEPIILSAGEQIDRDALVQSLVEAGYRREYQVEARGEVAVRGSIVDVYPSTADHPVRIDLWGDEVERLSGFSVTDQRSTRDLETVTIFPARELLPTPEVRERARLLISEAPWGREQWERLSEGQTFDGMESWLPWLSGDDHLLTDLLPARSQVLLLEPRRLRDRAGDLLADEDALAGVLAGTWGAEPDALARLTLNFDRLLSNSKAMVTNILGSPDRPETLHFAASAFDPVVGDSEALADRVRQLRNSGVRVVVAAEGPASARRLSEVLTNESIDAPYLEVPLVTAGAVSVVVAPIERGVVSVASGIALIAEADLSGRRRVHRKARGARRAADYYDDLKVGDYVVHQVHGVGRFEGMGKRSIGGVERDYLMLAYRGSDRLYVPTDQISTVRRYTGGDSPSLSRMGGAEWQKTRSKVRNAVAAIAAELVTLYRTRLATPGHAFGPDTPWQREMEDAFPYEETPDQMQAIIEVKEDMERSTPMDRLVCGDVGYGKTEIAIRAAFKAVQEGKQVGVLVPTTLLANQHGETFRERFSGFPVRVEVLSRFLTTKEQNVVIEGVTTGQVDIVIGTHRLLSEDLAFKDLGLLIIDEEQRFGVEHKEKIKHLRAHVDVLTLSATPIPRTLEMSLTGIRDLSLVQTPPEERQPILTYVGEYDERAVSEAIRRELLREGQVFYVHNRVNDIDHVAEQIRELVPEARVVIAHGQMDEGLLERTVIDFADRKSDVLVCTTIVESGLDLPMANTLVVDRADLLGLAQLYQLRGRVGRRGHRAYAYLLHPRDKVLSEEAYERLKAIGEFTDLGSGFKLAMRDLEIRGAGNMLGGAQSGHIAAVGFDLYCELVTEAVSELKGERIEQPFEVVLDLPADAHLPRDYVERDDVRMEAYRRLAGVESPQDVDDIEAEWLDRYGPPPAAADALLDAARLRAECVRLRISNVSIMRTTARLVGLSLPESRKVRLTRLAPKSIAKDSEVVIPLDAAPNRVVAALTALLLELIPPEDAAAKS</sequence>
<evidence type="ECO:0000256" key="3">
    <source>
        <dbReference type="ARBA" id="ARBA00022741"/>
    </source>
</evidence>
<dbReference type="InterPro" id="IPR037235">
    <property type="entry name" value="TRCF-like_C_D7"/>
</dbReference>
<feature type="domain" description="Helicase C-terminal" evidence="11">
    <location>
        <begin position="796"/>
        <end position="946"/>
    </location>
</feature>
<dbReference type="PROSITE" id="PS51194">
    <property type="entry name" value="HELICASE_CTER"/>
    <property type="match status" value="1"/>
</dbReference>
<dbReference type="Gene3D" id="3.90.1150.50">
    <property type="entry name" value="Transcription-repair-coupling factor, D7 domain"/>
    <property type="match status" value="1"/>
</dbReference>
<gene>
    <name evidence="12" type="ORF">UFOPK2242_00187</name>
</gene>
<dbReference type="EMBL" id="CAEZWM010000010">
    <property type="protein sequence ID" value="CAB4647091.1"/>
    <property type="molecule type" value="Genomic_DNA"/>
</dbReference>